<dbReference type="InterPro" id="IPR052058">
    <property type="entry name" value="Alcohol_O-acetyltransferase"/>
</dbReference>
<dbReference type="Gene3D" id="3.30.559.10">
    <property type="entry name" value="Chloramphenicol acetyltransferase-like domain"/>
    <property type="match status" value="1"/>
</dbReference>
<dbReference type="EMBL" id="OZ037951">
    <property type="protein sequence ID" value="CAL1714202.1"/>
    <property type="molecule type" value="Genomic_DNA"/>
</dbReference>
<dbReference type="SUPFAM" id="SSF52777">
    <property type="entry name" value="CoA-dependent acyltransferases"/>
    <property type="match status" value="1"/>
</dbReference>
<organism evidence="1 2">
    <name type="scientific">Somion occarium</name>
    <dbReference type="NCBI Taxonomy" id="3059160"/>
    <lineage>
        <taxon>Eukaryota</taxon>
        <taxon>Fungi</taxon>
        <taxon>Dikarya</taxon>
        <taxon>Basidiomycota</taxon>
        <taxon>Agaricomycotina</taxon>
        <taxon>Agaricomycetes</taxon>
        <taxon>Polyporales</taxon>
        <taxon>Cerrenaceae</taxon>
        <taxon>Somion</taxon>
    </lineage>
</organism>
<dbReference type="Pfam" id="PF07247">
    <property type="entry name" value="AATase"/>
    <property type="match status" value="1"/>
</dbReference>
<gene>
    <name evidence="1" type="ORF">GFSPODELE1_LOCUS9657</name>
</gene>
<dbReference type="Gene3D" id="3.30.559.30">
    <property type="entry name" value="Nonribosomal peptide synthetase, condensation domain"/>
    <property type="match status" value="1"/>
</dbReference>
<reference evidence="2" key="1">
    <citation type="submission" date="2024-04" db="EMBL/GenBank/DDBJ databases">
        <authorList>
            <person name="Shaw F."/>
            <person name="Minotto A."/>
        </authorList>
    </citation>
    <scope>NUCLEOTIDE SEQUENCE [LARGE SCALE GENOMIC DNA]</scope>
</reference>
<protein>
    <recommendedName>
        <fullName evidence="3">Alcohol acetyltransferase</fullName>
    </recommendedName>
</protein>
<keyword evidence="2" id="KW-1185">Reference proteome</keyword>
<dbReference type="Proteomes" id="UP001497453">
    <property type="component" value="Chromosome 8"/>
</dbReference>
<dbReference type="InterPro" id="IPR010828">
    <property type="entry name" value="Atf2/Sli1-like"/>
</dbReference>
<evidence type="ECO:0000313" key="2">
    <source>
        <dbReference type="Proteomes" id="UP001497453"/>
    </source>
</evidence>
<name>A0ABP1E3U1_9APHY</name>
<proteinExistence type="predicted"/>
<evidence type="ECO:0008006" key="3">
    <source>
        <dbReference type="Google" id="ProtNLM"/>
    </source>
</evidence>
<dbReference type="PANTHER" id="PTHR28037">
    <property type="entry name" value="ALCOHOL O-ACETYLTRANSFERASE 1-RELATED"/>
    <property type="match status" value="1"/>
</dbReference>
<dbReference type="PANTHER" id="PTHR28037:SF1">
    <property type="entry name" value="ALCOHOL O-ACETYLTRANSFERASE 1-RELATED"/>
    <property type="match status" value="1"/>
</dbReference>
<accession>A0ABP1E3U1</accession>
<evidence type="ECO:0000313" key="1">
    <source>
        <dbReference type="EMBL" id="CAL1714202.1"/>
    </source>
</evidence>
<dbReference type="InterPro" id="IPR023213">
    <property type="entry name" value="CAT-like_dom_sf"/>
</dbReference>
<sequence length="469" mass="52579">MSGAEAEPVDLPKPARKAGLLEKFHIVRGHLGADTGVFVTAQYVGEGRLDKHTLYPALTLLLQQHRALSTQVHDAGTEQPFYVSLKIVDLSRIVRFYDADSKQLSEVAESYLLDQIEYATDTPLWRLGVFPDNRVIIHYDHSIGDGQSGLAFHRSLLTALNSTSPSQDEPSSVVPIPESLELQPTVEKATDVSLSFFKICQEIFNAFAPIRWRKAGSSWTGEEVTRQETMFTSTRLWSLPPEQADSLLKICRLHECTITSFLHTATVMVFSTLLRDSPKRYKYLASDIPISLRRFTKAPADVFCDHVSAGYFFSPITRYPPELVDDFEALAKRFPWEDAARTTSDLRKKVPKCRQEVGTLNLLFGRYQPFFRGKIGKKRHGTFELSNVGPFPFDKSDNEAGRKWKVGEMFFGQCDALLGATIKLGAVGSQDGSLGLCFNWANGSIDDVLAQFFVDHFRSLVEAILKQAQ</sequence>